<sequence length="144" mass="16775">MNPCSYLTATTLFLLFPVYFYFQSKSKNTYETALVSLLVINIILSFLFWNDPKPQSVIHTLDGIFAKLSFVLFSIYILFIKDIHGLWWLISLFLFMLSATAFYVSNMHSKIDWCSRDHLLFHAIFHILISLGCSIAFIPIYSRI</sequence>
<keyword evidence="1" id="KW-1133">Transmembrane helix</keyword>
<organism evidence="2">
    <name type="scientific">viral metagenome</name>
    <dbReference type="NCBI Taxonomy" id="1070528"/>
    <lineage>
        <taxon>unclassified sequences</taxon>
        <taxon>metagenomes</taxon>
        <taxon>organismal metagenomes</taxon>
    </lineage>
</organism>
<keyword evidence="1" id="KW-0812">Transmembrane</keyword>
<evidence type="ECO:0000313" key="2">
    <source>
        <dbReference type="EMBL" id="QHT87388.1"/>
    </source>
</evidence>
<feature type="transmembrane region" description="Helical" evidence="1">
    <location>
        <begin position="119"/>
        <end position="141"/>
    </location>
</feature>
<dbReference type="EMBL" id="MN740088">
    <property type="protein sequence ID" value="QHT87388.1"/>
    <property type="molecule type" value="Genomic_DNA"/>
</dbReference>
<feature type="transmembrane region" description="Helical" evidence="1">
    <location>
        <begin position="61"/>
        <end position="79"/>
    </location>
</feature>
<proteinExistence type="predicted"/>
<accession>A0A6C0I307</accession>
<feature type="transmembrane region" description="Helical" evidence="1">
    <location>
        <begin position="86"/>
        <end position="104"/>
    </location>
</feature>
<dbReference type="AlphaFoldDB" id="A0A6C0I307"/>
<feature type="transmembrane region" description="Helical" evidence="1">
    <location>
        <begin position="29"/>
        <end position="49"/>
    </location>
</feature>
<reference evidence="2" key="1">
    <citation type="journal article" date="2020" name="Nature">
        <title>Giant virus diversity and host interactions through global metagenomics.</title>
        <authorList>
            <person name="Schulz F."/>
            <person name="Roux S."/>
            <person name="Paez-Espino D."/>
            <person name="Jungbluth S."/>
            <person name="Walsh D.A."/>
            <person name="Denef V.J."/>
            <person name="McMahon K.D."/>
            <person name="Konstantinidis K.T."/>
            <person name="Eloe-Fadrosh E.A."/>
            <person name="Kyrpides N.C."/>
            <person name="Woyke T."/>
        </authorList>
    </citation>
    <scope>NUCLEOTIDE SEQUENCE</scope>
    <source>
        <strain evidence="2">GVMAG-M-3300023184-190</strain>
    </source>
</reference>
<name>A0A6C0I307_9ZZZZ</name>
<feature type="transmembrane region" description="Helical" evidence="1">
    <location>
        <begin position="6"/>
        <end position="22"/>
    </location>
</feature>
<protein>
    <submittedName>
        <fullName evidence="2">Uncharacterized protein</fullName>
    </submittedName>
</protein>
<evidence type="ECO:0000256" key="1">
    <source>
        <dbReference type="SAM" id="Phobius"/>
    </source>
</evidence>
<keyword evidence="1" id="KW-0472">Membrane</keyword>